<dbReference type="EMBL" id="SMDC01000004">
    <property type="protein sequence ID" value="TCW36356.1"/>
    <property type="molecule type" value="Genomic_DNA"/>
</dbReference>
<dbReference type="PANTHER" id="PTHR22617">
    <property type="entry name" value="CHEMOTAXIS SENSOR HISTIDINE KINASE-RELATED"/>
    <property type="match status" value="1"/>
</dbReference>
<accession>A0A4R4ACM0</accession>
<dbReference type="InterPro" id="IPR002545">
    <property type="entry name" value="CheW-lke_dom"/>
</dbReference>
<dbReference type="InterPro" id="IPR036061">
    <property type="entry name" value="CheW-like_dom_sf"/>
</dbReference>
<dbReference type="RefSeq" id="WP_165913465.1">
    <property type="nucleotide sequence ID" value="NZ_NRRH01000045.1"/>
</dbReference>
<dbReference type="Gene3D" id="2.40.50.180">
    <property type="entry name" value="CheA-289, Domain 4"/>
    <property type="match status" value="1"/>
</dbReference>
<dbReference type="PANTHER" id="PTHR22617:SF23">
    <property type="entry name" value="CHEMOTAXIS PROTEIN CHEW"/>
    <property type="match status" value="1"/>
</dbReference>
<organism evidence="3 4">
    <name type="scientific">Marichromatium gracile</name>
    <name type="common">Chromatium gracile</name>
    <dbReference type="NCBI Taxonomy" id="1048"/>
    <lineage>
        <taxon>Bacteria</taxon>
        <taxon>Pseudomonadati</taxon>
        <taxon>Pseudomonadota</taxon>
        <taxon>Gammaproteobacteria</taxon>
        <taxon>Chromatiales</taxon>
        <taxon>Chromatiaceae</taxon>
        <taxon>Marichromatium</taxon>
    </lineage>
</organism>
<gene>
    <name evidence="3" type="ORF">EDC29_104144</name>
</gene>
<sequence length="173" mass="18224">MTQDDDPLGVLLAARPGEDDPAPESESQDLVKLVVFALGEQRFALPGARIAEILPLVPIHPVPGCPPALEGVISVRGEITSVLCLATLLGRPTPAPATRGAILLAGAREITSGLRVERVVDVVDIAGHDILEPPPTLPSMLARVTTGVFTAKGRTVAVLDLERLFIDFMKESA</sequence>
<evidence type="ECO:0000259" key="2">
    <source>
        <dbReference type="PROSITE" id="PS50851"/>
    </source>
</evidence>
<dbReference type="PROSITE" id="PS50851">
    <property type="entry name" value="CHEW"/>
    <property type="match status" value="1"/>
</dbReference>
<dbReference type="Proteomes" id="UP000295247">
    <property type="component" value="Unassembled WGS sequence"/>
</dbReference>
<dbReference type="Gene3D" id="2.30.30.40">
    <property type="entry name" value="SH3 Domains"/>
    <property type="match status" value="1"/>
</dbReference>
<proteinExistence type="predicted"/>
<comment type="caution">
    <text evidence="3">The sequence shown here is derived from an EMBL/GenBank/DDBJ whole genome shotgun (WGS) entry which is preliminary data.</text>
</comment>
<protein>
    <submittedName>
        <fullName evidence="3">Purine-binding chemotaxis protein CheW</fullName>
    </submittedName>
</protein>
<evidence type="ECO:0000313" key="4">
    <source>
        <dbReference type="Proteomes" id="UP000295247"/>
    </source>
</evidence>
<name>A0A4R4ACM0_MARGR</name>
<dbReference type="Pfam" id="PF01584">
    <property type="entry name" value="CheW"/>
    <property type="match status" value="1"/>
</dbReference>
<feature type="domain" description="CheW-like" evidence="2">
    <location>
        <begin position="30"/>
        <end position="170"/>
    </location>
</feature>
<dbReference type="SMART" id="SM00260">
    <property type="entry name" value="CheW"/>
    <property type="match status" value="1"/>
</dbReference>
<evidence type="ECO:0000256" key="1">
    <source>
        <dbReference type="SAM" id="MobiDB-lite"/>
    </source>
</evidence>
<reference evidence="3 4" key="1">
    <citation type="submission" date="2019-03" db="EMBL/GenBank/DDBJ databases">
        <title>Genomic Encyclopedia of Type Strains, Phase IV (KMG-IV): sequencing the most valuable type-strain genomes for metagenomic binning, comparative biology and taxonomic classification.</title>
        <authorList>
            <person name="Goeker M."/>
        </authorList>
    </citation>
    <scope>NUCLEOTIDE SEQUENCE [LARGE SCALE GENOMIC DNA]</scope>
    <source>
        <strain evidence="3 4">DSM 203</strain>
    </source>
</reference>
<dbReference type="AlphaFoldDB" id="A0A4R4ACM0"/>
<evidence type="ECO:0000313" key="3">
    <source>
        <dbReference type="EMBL" id="TCW36356.1"/>
    </source>
</evidence>
<dbReference type="SUPFAM" id="SSF50341">
    <property type="entry name" value="CheW-like"/>
    <property type="match status" value="1"/>
</dbReference>
<dbReference type="InterPro" id="IPR039315">
    <property type="entry name" value="CheW"/>
</dbReference>
<feature type="region of interest" description="Disordered" evidence="1">
    <location>
        <begin position="1"/>
        <end position="25"/>
    </location>
</feature>
<dbReference type="GO" id="GO:0007165">
    <property type="term" value="P:signal transduction"/>
    <property type="evidence" value="ECO:0007669"/>
    <property type="project" value="InterPro"/>
</dbReference>
<dbReference type="GO" id="GO:0006935">
    <property type="term" value="P:chemotaxis"/>
    <property type="evidence" value="ECO:0007669"/>
    <property type="project" value="InterPro"/>
</dbReference>
<dbReference type="GO" id="GO:0005829">
    <property type="term" value="C:cytosol"/>
    <property type="evidence" value="ECO:0007669"/>
    <property type="project" value="TreeGrafter"/>
</dbReference>